<feature type="region of interest" description="Disordered" evidence="1">
    <location>
        <begin position="1"/>
        <end position="53"/>
    </location>
</feature>
<dbReference type="GeneID" id="9345973"/>
<keyword evidence="4" id="KW-1185">Reference proteome</keyword>
<gene>
    <name evidence="3" type="ordered locus">Metev_0356</name>
</gene>
<dbReference type="InterPro" id="IPR016071">
    <property type="entry name" value="Staphylococal_nuclease_OB-fold"/>
</dbReference>
<dbReference type="SUPFAM" id="SSF50199">
    <property type="entry name" value="Staphylococcal nuclease"/>
    <property type="match status" value="1"/>
</dbReference>
<feature type="domain" description="TNase-like" evidence="2">
    <location>
        <begin position="26"/>
        <end position="94"/>
    </location>
</feature>
<evidence type="ECO:0000313" key="4">
    <source>
        <dbReference type="Proteomes" id="UP000000391"/>
    </source>
</evidence>
<dbReference type="KEGG" id="mev:Metev_0356"/>
<dbReference type="AlphaFoldDB" id="D7E6Q8"/>
<dbReference type="EMBL" id="CP002069">
    <property type="protein sequence ID" value="ADI73280.1"/>
    <property type="molecule type" value="Genomic_DNA"/>
</dbReference>
<dbReference type="Gene3D" id="2.40.50.90">
    <property type="match status" value="1"/>
</dbReference>
<feature type="compositionally biased region" description="Basic residues" evidence="1">
    <location>
        <begin position="1"/>
        <end position="11"/>
    </location>
</feature>
<name>D7E6Q8_METEZ</name>
<reference evidence="3 4" key="1">
    <citation type="submission" date="2010-06" db="EMBL/GenBank/DDBJ databases">
        <title>Complete sequence chromosome of Methanohalobium evestigatum Z-7303.</title>
        <authorList>
            <consortium name="US DOE Joint Genome Institute"/>
            <person name="Lucas S."/>
            <person name="Copeland A."/>
            <person name="Lapidus A."/>
            <person name="Cheng J.-F."/>
            <person name="Bruce D."/>
            <person name="Goodwin L."/>
            <person name="Pitluck S."/>
            <person name="Saunders E."/>
            <person name="Detter J.C."/>
            <person name="Han C."/>
            <person name="Tapia R."/>
            <person name="Land M."/>
            <person name="Hauser L."/>
            <person name="Kyrpides N."/>
            <person name="Mikhailova N."/>
            <person name="Sieprawska-Lupa M."/>
            <person name="Whitman W.B."/>
            <person name="Anderson I."/>
            <person name="Woyke T."/>
        </authorList>
    </citation>
    <scope>NUCLEOTIDE SEQUENCE [LARGE SCALE GENOMIC DNA]</scope>
    <source>
        <strain evidence="4">ATCC BAA-1072 / DSM 3721 / NBRC 107634 / OCM 161 / Z-7303</strain>
    </source>
</reference>
<organism evidence="3 4">
    <name type="scientific">Methanohalobium evestigatum (strain ATCC BAA-1072 / DSM 3721 / NBRC 107634 / OCM 161 / Z-7303)</name>
    <dbReference type="NCBI Taxonomy" id="644295"/>
    <lineage>
        <taxon>Archaea</taxon>
        <taxon>Methanobacteriati</taxon>
        <taxon>Methanobacteriota</taxon>
        <taxon>Stenosarchaea group</taxon>
        <taxon>Methanomicrobia</taxon>
        <taxon>Methanosarcinales</taxon>
        <taxon>Methanosarcinaceae</taxon>
        <taxon>Methanohalobium</taxon>
    </lineage>
</organism>
<dbReference type="Proteomes" id="UP000000391">
    <property type="component" value="Chromosome"/>
</dbReference>
<evidence type="ECO:0000313" key="3">
    <source>
        <dbReference type="EMBL" id="ADI73280.1"/>
    </source>
</evidence>
<evidence type="ECO:0000259" key="2">
    <source>
        <dbReference type="Pfam" id="PF00565"/>
    </source>
</evidence>
<evidence type="ECO:0000256" key="1">
    <source>
        <dbReference type="SAM" id="MobiDB-lite"/>
    </source>
</evidence>
<dbReference type="HOGENOM" id="CLU_2327259_0_0_2"/>
<sequence length="98" mass="11021">MSRKNKHKKKVHWTDGDSGTFSDGTRFRLQNVRAPESGQKGGQKAKRVAAGITGRSKNQVTVEEVGRDKYGRKLVKMKNKDGSINKRLRKKGYTDMGN</sequence>
<protein>
    <submittedName>
        <fullName evidence="3">Nuclease (SNase domain protein)</fullName>
    </submittedName>
</protein>
<accession>D7E6Q8</accession>
<proteinExistence type="predicted"/>
<dbReference type="RefSeq" id="WP_013193848.1">
    <property type="nucleotide sequence ID" value="NC_014253.1"/>
</dbReference>
<dbReference type="Pfam" id="PF00565">
    <property type="entry name" value="SNase"/>
    <property type="match status" value="1"/>
</dbReference>
<dbReference type="InterPro" id="IPR035437">
    <property type="entry name" value="SNase_OB-fold_sf"/>
</dbReference>